<feature type="compositionally biased region" description="Polar residues" evidence="7">
    <location>
        <begin position="641"/>
        <end position="658"/>
    </location>
</feature>
<dbReference type="Gene3D" id="1.25.40.1030">
    <property type="match status" value="1"/>
</dbReference>
<dbReference type="GO" id="GO:0007030">
    <property type="term" value="P:Golgi organization"/>
    <property type="evidence" value="ECO:0007669"/>
    <property type="project" value="TreeGrafter"/>
</dbReference>
<feature type="compositionally biased region" description="Acidic residues" evidence="7">
    <location>
        <begin position="743"/>
        <end position="752"/>
    </location>
</feature>
<evidence type="ECO:0000256" key="2">
    <source>
        <dbReference type="ARBA" id="ARBA00005927"/>
    </source>
</evidence>
<dbReference type="AlphaFoldDB" id="A0AA41NCR1"/>
<evidence type="ECO:0000256" key="3">
    <source>
        <dbReference type="ARBA" id="ARBA00022448"/>
    </source>
</evidence>
<feature type="compositionally biased region" description="Pro residues" evidence="7">
    <location>
        <begin position="574"/>
        <end position="590"/>
    </location>
</feature>
<keyword evidence="4" id="KW-0256">Endoplasmic reticulum</keyword>
<dbReference type="Pfam" id="PF12931">
    <property type="entry name" value="TPR_Sec16"/>
    <property type="match status" value="1"/>
</dbReference>
<dbReference type="GO" id="GO:0016192">
    <property type="term" value="P:vesicle-mediated transport"/>
    <property type="evidence" value="ECO:0007669"/>
    <property type="project" value="UniProtKB-KW"/>
</dbReference>
<dbReference type="GO" id="GO:0070973">
    <property type="term" value="P:protein localization to endoplasmic reticulum exit site"/>
    <property type="evidence" value="ECO:0007669"/>
    <property type="project" value="TreeGrafter"/>
</dbReference>
<evidence type="ECO:0000313" key="9">
    <source>
        <dbReference type="EMBL" id="MBZ3887469.1"/>
    </source>
</evidence>
<sequence>MAPPKDPDRGLRSGYHRPVPHPWHNGERFHQWQDIHGSPQPLQDPRADHLQPPYAPRSGEWRQPASGVDYYDGAYPSQGYSRPGYEDPYQRYHSPTMREEHAYGNYYYHGHSQRLQEEGVPRQGSPYIWHEDYGDQKYPNDHLRENQNSPFGMNSETQFQSTSWTPYNDSPASSSGQERPGELFSESQLTGARKNKPSWTSKSNLVQQHESGLSSSSYELSQYMADAPEQYDPTASAAWSQGQVGDVPAAAPKAPMKFYIPHVSVSFGPGGQLVCVCPNSPADGQTALVVLHSMEVILNDSEDQEEMRSFSGPLISFTSTLALNDPLQTLFQLMSGRIPQAATCCGDKQWGDWRPHLAVILSNQAGDPELHQRAIVTMGDTLAGKGLVAAAHFCYLMAHEPFGLYTVKTDHLALLGSSHSQEFLRFATTEAIQRTEVFEYCRMLGRPKAFIPSFQVYKLLYASRLADYGLASQALHYCEAIGAAVLSQGGSIPPVLLAELIKLAEKLKLSDPLALERRRGDRDLEPDWLQQLRRRQRELEVRRKEPDTSSQDLPGRQGHSEAPGHHSAPWPEQAGPPQPSPQPPFPPQWGPLPVGGGTGHMQAPVPLYSVPETHLPGPSGDSVCDSVAVTGAPGGRAWEETLQTQPTSGASAASQDTAQHPGGPQDISKPQVPLALRARNFSESSTILGQEDEESSDEADKKSSPNAAQREKPGDVKEGTKGSGFGWFSWFRSKPRSNVSPSGEEDSGDSTDSEEKPDPAIPDETFASLIKFSTASPMEESSLSSLFAICSLCSAASSLQAESRLIDLCIHKAKYTHNTKRSARCTLAIISVGRAKLDDLRAALCSGIPKLRGPAWVLRSFQHSLFTFSLQWPQHFVHQAFTNMVRLSKGWVVLDYKGYTQQGSQGPTVTYG</sequence>
<organism evidence="9 10">
    <name type="scientific">Sciurus carolinensis</name>
    <name type="common">Eastern gray squirrel</name>
    <dbReference type="NCBI Taxonomy" id="30640"/>
    <lineage>
        <taxon>Eukaryota</taxon>
        <taxon>Metazoa</taxon>
        <taxon>Chordata</taxon>
        <taxon>Craniata</taxon>
        <taxon>Vertebrata</taxon>
        <taxon>Euteleostomi</taxon>
        <taxon>Mammalia</taxon>
        <taxon>Eutheria</taxon>
        <taxon>Euarchontoglires</taxon>
        <taxon>Glires</taxon>
        <taxon>Rodentia</taxon>
        <taxon>Sciuromorpha</taxon>
        <taxon>Sciuridae</taxon>
        <taxon>Sciurinae</taxon>
        <taxon>Sciurini</taxon>
        <taxon>Sciurus</taxon>
    </lineage>
</organism>
<reference evidence="9" key="1">
    <citation type="submission" date="2020-03" db="EMBL/GenBank/DDBJ databases">
        <title>Studies in the Genomics of Life Span.</title>
        <authorList>
            <person name="Glass D."/>
        </authorList>
    </citation>
    <scope>NUCLEOTIDE SEQUENCE</scope>
    <source>
        <strain evidence="9">SUZIE</strain>
        <tissue evidence="9">Muscle</tissue>
    </source>
</reference>
<dbReference type="EMBL" id="JAATJV010415539">
    <property type="protein sequence ID" value="MBZ3887469.1"/>
    <property type="molecule type" value="Genomic_DNA"/>
</dbReference>
<evidence type="ECO:0000259" key="8">
    <source>
        <dbReference type="Pfam" id="PF12931"/>
    </source>
</evidence>
<feature type="domain" description="Sec16 Sec23-binding" evidence="8">
    <location>
        <begin position="345"/>
        <end position="508"/>
    </location>
</feature>
<feature type="region of interest" description="Disordered" evidence="7">
    <location>
        <begin position="138"/>
        <end position="210"/>
    </location>
</feature>
<dbReference type="InterPro" id="IPR024298">
    <property type="entry name" value="Sec16_Sec23-bd"/>
</dbReference>
<dbReference type="GO" id="GO:0012507">
    <property type="term" value="C:ER to Golgi transport vesicle membrane"/>
    <property type="evidence" value="ECO:0007669"/>
    <property type="project" value="TreeGrafter"/>
</dbReference>
<comment type="subcellular location">
    <subcellularLocation>
        <location evidence="1">Endoplasmic reticulum membrane</location>
        <topology evidence="1">Peripheral membrane protein</topology>
    </subcellularLocation>
</comment>
<feature type="compositionally biased region" description="Basic and acidic residues" evidence="7">
    <location>
        <begin position="24"/>
        <end position="33"/>
    </location>
</feature>
<dbReference type="PANTHER" id="PTHR13402:SF11">
    <property type="entry name" value="PROTEIN TRANSPORT PROTEIN SEC16B"/>
    <property type="match status" value="1"/>
</dbReference>
<dbReference type="CDD" id="cd09233">
    <property type="entry name" value="ACE1-Sec16-like"/>
    <property type="match status" value="1"/>
</dbReference>
<evidence type="ECO:0000256" key="7">
    <source>
        <dbReference type="SAM" id="MobiDB-lite"/>
    </source>
</evidence>
<evidence type="ECO:0000256" key="6">
    <source>
        <dbReference type="ARBA" id="ARBA00046776"/>
    </source>
</evidence>
<feature type="region of interest" description="Disordered" evidence="7">
    <location>
        <begin position="1"/>
        <end position="91"/>
    </location>
</feature>
<dbReference type="GO" id="GO:0070971">
    <property type="term" value="C:endoplasmic reticulum exit site"/>
    <property type="evidence" value="ECO:0007669"/>
    <property type="project" value="TreeGrafter"/>
</dbReference>
<dbReference type="GO" id="GO:0005789">
    <property type="term" value="C:endoplasmic reticulum membrane"/>
    <property type="evidence" value="ECO:0007669"/>
    <property type="project" value="UniProtKB-SubCell"/>
</dbReference>
<feature type="compositionally biased region" description="Basic and acidic residues" evidence="7">
    <location>
        <begin position="1"/>
        <end position="11"/>
    </location>
</feature>
<feature type="region of interest" description="Disordered" evidence="7">
    <location>
        <begin position="735"/>
        <end position="761"/>
    </location>
</feature>
<evidence type="ECO:0000256" key="5">
    <source>
        <dbReference type="ARBA" id="ARBA00022892"/>
    </source>
</evidence>
<feature type="region of interest" description="Disordered" evidence="7">
    <location>
        <begin position="538"/>
        <end position="670"/>
    </location>
</feature>
<evidence type="ECO:0000256" key="4">
    <source>
        <dbReference type="ARBA" id="ARBA00022824"/>
    </source>
</evidence>
<accession>A0AA41NCR1</accession>
<keyword evidence="5" id="KW-0931">ER-Golgi transport</keyword>
<name>A0AA41NCR1_SCICA</name>
<comment type="subunit">
    <text evidence="6">SEC16A and SEC16B are each present in multiple copies in a heteromeric complex. Interacts with TFG. Interacts with SEC13.</text>
</comment>
<feature type="compositionally biased region" description="Polar residues" evidence="7">
    <location>
        <begin position="146"/>
        <end position="177"/>
    </location>
</feature>
<feature type="region of interest" description="Disordered" evidence="7">
    <location>
        <begin position="684"/>
        <end position="723"/>
    </location>
</feature>
<comment type="similarity">
    <text evidence="2">Belongs to the SEC16 family.</text>
</comment>
<dbReference type="PANTHER" id="PTHR13402">
    <property type="entry name" value="RGPR-RELATED"/>
    <property type="match status" value="1"/>
</dbReference>
<evidence type="ECO:0000256" key="1">
    <source>
        <dbReference type="ARBA" id="ARBA00004406"/>
    </source>
</evidence>
<feature type="compositionally biased region" description="Basic and acidic residues" evidence="7">
    <location>
        <begin position="538"/>
        <end position="547"/>
    </location>
</feature>
<keyword evidence="10" id="KW-1185">Reference proteome</keyword>
<proteinExistence type="inferred from homology"/>
<gene>
    <name evidence="9" type="ORF">SUZIE_193105</name>
</gene>
<feature type="compositionally biased region" description="Basic and acidic residues" evidence="7">
    <location>
        <begin position="698"/>
        <end position="720"/>
    </location>
</feature>
<feature type="compositionally biased region" description="Polar residues" evidence="7">
    <location>
        <begin position="197"/>
        <end position="209"/>
    </location>
</feature>
<evidence type="ECO:0000313" key="10">
    <source>
        <dbReference type="Proteomes" id="UP001166674"/>
    </source>
</evidence>
<keyword evidence="3" id="KW-0813">Transport</keyword>
<protein>
    <submittedName>
        <fullName evidence="9">Protein transport protein Sec16B</fullName>
    </submittedName>
</protein>
<dbReference type="Proteomes" id="UP001166674">
    <property type="component" value="Unassembled WGS sequence"/>
</dbReference>
<comment type="caution">
    <text evidence="9">The sequence shown here is derived from an EMBL/GenBank/DDBJ whole genome shotgun (WGS) entry which is preliminary data.</text>
</comment>